<organism evidence="13 14">
    <name type="scientific">Pholiota conissans</name>
    <dbReference type="NCBI Taxonomy" id="109636"/>
    <lineage>
        <taxon>Eukaryota</taxon>
        <taxon>Fungi</taxon>
        <taxon>Dikarya</taxon>
        <taxon>Basidiomycota</taxon>
        <taxon>Agaricomycotina</taxon>
        <taxon>Agaricomycetes</taxon>
        <taxon>Agaricomycetidae</taxon>
        <taxon>Agaricales</taxon>
        <taxon>Agaricineae</taxon>
        <taxon>Strophariaceae</taxon>
        <taxon>Pholiota</taxon>
    </lineage>
</organism>
<dbReference type="InterPro" id="IPR018168">
    <property type="entry name" value="Ubi_Hdrlase_CS"/>
</dbReference>
<evidence type="ECO:0000256" key="5">
    <source>
        <dbReference type="ARBA" id="ARBA00022792"/>
    </source>
</evidence>
<dbReference type="PROSITE" id="PS01304">
    <property type="entry name" value="UBIH"/>
    <property type="match status" value="1"/>
</dbReference>
<comment type="cofactor">
    <cofactor evidence="1 11">
        <name>FAD</name>
        <dbReference type="ChEBI" id="CHEBI:57692"/>
    </cofactor>
</comment>
<evidence type="ECO:0000256" key="11">
    <source>
        <dbReference type="HAMAP-Rule" id="MF_03193"/>
    </source>
</evidence>
<keyword evidence="5 11" id="KW-0999">Mitochondrion inner membrane</keyword>
<comment type="subunit">
    <text evidence="11">Component of a multi-subunit COQ enzyme complex, composed of at least COQ3, COQ4, COQ5, COQ6, COQ7 and COQ9.</text>
</comment>
<comment type="pathway">
    <text evidence="11">Cofactor biosynthesis; ubiquinone biosynthesis.</text>
</comment>
<dbReference type="InterPro" id="IPR002938">
    <property type="entry name" value="FAD-bd"/>
</dbReference>
<keyword evidence="9 11" id="KW-0496">Mitochondrion</keyword>
<comment type="catalytic activity">
    <reaction evidence="11">
        <text>a 2-methoxy-6-(all-trans-polyprenyl)phenol + 2 reduced [2Fe-2S]-[ferredoxin] + O2 + 2 H(+) = a 2-methoxy-6-(all-trans-polyprenyl)benzene-1,4-diol + 2 oxidized [2Fe-2S]-[ferredoxin] + H2O</text>
        <dbReference type="Rhea" id="RHEA:81183"/>
        <dbReference type="Rhea" id="RHEA-COMP:9551"/>
        <dbReference type="Rhea" id="RHEA-COMP:10000"/>
        <dbReference type="Rhea" id="RHEA-COMP:10001"/>
        <dbReference type="Rhea" id="RHEA-COMP:10858"/>
        <dbReference type="ChEBI" id="CHEBI:15377"/>
        <dbReference type="ChEBI" id="CHEBI:15378"/>
        <dbReference type="ChEBI" id="CHEBI:15379"/>
        <dbReference type="ChEBI" id="CHEBI:33737"/>
        <dbReference type="ChEBI" id="CHEBI:33738"/>
        <dbReference type="ChEBI" id="CHEBI:62731"/>
        <dbReference type="ChEBI" id="CHEBI:84166"/>
        <dbReference type="EC" id="1.14.15.46"/>
    </reaction>
</comment>
<dbReference type="GO" id="GO:0016712">
    <property type="term" value="F:oxidoreductase activity, acting on paired donors, with incorporation or reduction of molecular oxygen, reduced flavin or flavoprotein as one donor, and incorporation of one atom of oxygen"/>
    <property type="evidence" value="ECO:0007669"/>
    <property type="project" value="UniProtKB-UniRule"/>
</dbReference>
<dbReference type="EC" id="1.14.15.46" evidence="11"/>
<comment type="function">
    <text evidence="11">FAD-dependent monooxygenase required for two non-consecutive steps during ubiquinone biosynthesis. Required for the C5-ring hydroxylation during ubiquinone biosynthesis by catalyzing the hydroxylation of 4-hydroxy-3-(all-trans-polyprenyl)benzoic acid to 3,4-dihydroxy-5-(all-trans-polyprenyl)benzoic acid. Also acts downstream of coq4, for the C1-hydroxylation during ubiquinone biosynthesis by catalyzing the hydroxylation of 2-methoxy-6-(all-trans-polyprenyl)phenol to 2-methoxy-6-(all-trans-polyprenyl)benzene-1,4-diol. The electrons required for the hydroxylation reaction are funneled indirectly to coq6 from NADPH via a ferredoxin/ferredoxin reductase system.</text>
</comment>
<comment type="catalytic activity">
    <reaction evidence="11">
        <text>a 4-hydroxy-3-(all-trans-polyprenyl)benzoate + 2 reduced [2Fe-2S]-[ferredoxin] + O2 + 2 H(+) = a 3,4-dihydroxy-5-(all-trans-polyprenyl)benzoate + 2 oxidized [2Fe-2S]-[ferredoxin] + H2O</text>
        <dbReference type="Rhea" id="RHEA:81195"/>
        <dbReference type="Rhea" id="RHEA-COMP:9514"/>
        <dbReference type="Rhea" id="RHEA-COMP:10000"/>
        <dbReference type="Rhea" id="RHEA-COMP:10001"/>
        <dbReference type="Rhea" id="RHEA-COMP:10930"/>
        <dbReference type="ChEBI" id="CHEBI:15377"/>
        <dbReference type="ChEBI" id="CHEBI:15378"/>
        <dbReference type="ChEBI" id="CHEBI:15379"/>
        <dbReference type="ChEBI" id="CHEBI:33737"/>
        <dbReference type="ChEBI" id="CHEBI:33738"/>
        <dbReference type="ChEBI" id="CHEBI:64694"/>
        <dbReference type="ChEBI" id="CHEBI:78396"/>
        <dbReference type="EC" id="1.14.15.45"/>
    </reaction>
</comment>
<evidence type="ECO:0000256" key="3">
    <source>
        <dbReference type="ARBA" id="ARBA00022630"/>
    </source>
</evidence>
<dbReference type="GO" id="GO:0106364">
    <property type="term" value="F:4-hydroxy-3-all-trans-polyprenylbenzoate oxygenase activity"/>
    <property type="evidence" value="ECO:0007669"/>
    <property type="project" value="UniProtKB-EC"/>
</dbReference>
<dbReference type="Pfam" id="PF01494">
    <property type="entry name" value="FAD_binding_3"/>
    <property type="match status" value="2"/>
</dbReference>
<dbReference type="PANTHER" id="PTHR43876:SF7">
    <property type="entry name" value="UBIQUINONE BIOSYNTHESIS MONOOXYGENASE COQ6, MITOCHONDRIAL"/>
    <property type="match status" value="1"/>
</dbReference>
<dbReference type="HAMAP" id="MF_03193">
    <property type="entry name" value="COQ6_monooxygenase"/>
    <property type="match status" value="1"/>
</dbReference>
<evidence type="ECO:0000256" key="2">
    <source>
        <dbReference type="ARBA" id="ARBA00005349"/>
    </source>
</evidence>
<protein>
    <recommendedName>
        <fullName evidence="11">Ubiquinone biosynthesis monooxygenase COQ6, mitochondrial</fullName>
        <ecNumber evidence="11">1.14.15.45</ecNumber>
    </recommendedName>
    <alternativeName>
        <fullName evidence="11">2-methoxy-6-polyprenolphenol 4-hydroxylase</fullName>
        <ecNumber evidence="11">1.14.15.46</ecNumber>
    </alternativeName>
</protein>
<evidence type="ECO:0000313" key="13">
    <source>
        <dbReference type="EMBL" id="KAF9480481.1"/>
    </source>
</evidence>
<accession>A0A9P5Z6T5</accession>
<dbReference type="GO" id="GO:0031314">
    <property type="term" value="C:extrinsic component of mitochondrial inner membrane"/>
    <property type="evidence" value="ECO:0007669"/>
    <property type="project" value="UniProtKB-UniRule"/>
</dbReference>
<evidence type="ECO:0000256" key="8">
    <source>
        <dbReference type="ARBA" id="ARBA00023033"/>
    </source>
</evidence>
<evidence type="ECO:0000259" key="12">
    <source>
        <dbReference type="Pfam" id="PF01494"/>
    </source>
</evidence>
<dbReference type="InterPro" id="IPR051205">
    <property type="entry name" value="UbiH/COQ6_monooxygenase"/>
</dbReference>
<evidence type="ECO:0000313" key="14">
    <source>
        <dbReference type="Proteomes" id="UP000807469"/>
    </source>
</evidence>
<evidence type="ECO:0000256" key="10">
    <source>
        <dbReference type="ARBA" id="ARBA00023136"/>
    </source>
</evidence>
<dbReference type="OrthoDB" id="683240at2759"/>
<reference evidence="13" key="1">
    <citation type="submission" date="2020-11" db="EMBL/GenBank/DDBJ databases">
        <authorList>
            <consortium name="DOE Joint Genome Institute"/>
            <person name="Ahrendt S."/>
            <person name="Riley R."/>
            <person name="Andreopoulos W."/>
            <person name="Labutti K."/>
            <person name="Pangilinan J."/>
            <person name="Ruiz-Duenas F.J."/>
            <person name="Barrasa J.M."/>
            <person name="Sanchez-Garcia M."/>
            <person name="Camarero S."/>
            <person name="Miyauchi S."/>
            <person name="Serrano A."/>
            <person name="Linde D."/>
            <person name="Babiker R."/>
            <person name="Drula E."/>
            <person name="Ayuso-Fernandez I."/>
            <person name="Pacheco R."/>
            <person name="Padilla G."/>
            <person name="Ferreira P."/>
            <person name="Barriuso J."/>
            <person name="Kellner H."/>
            <person name="Castanera R."/>
            <person name="Alfaro M."/>
            <person name="Ramirez L."/>
            <person name="Pisabarro A.G."/>
            <person name="Kuo A."/>
            <person name="Tritt A."/>
            <person name="Lipzen A."/>
            <person name="He G."/>
            <person name="Yan M."/>
            <person name="Ng V."/>
            <person name="Cullen D."/>
            <person name="Martin F."/>
            <person name="Rosso M.-N."/>
            <person name="Henrissat B."/>
            <person name="Hibbett D."/>
            <person name="Martinez A.T."/>
            <person name="Grigoriev I.V."/>
        </authorList>
    </citation>
    <scope>NUCLEOTIDE SEQUENCE</scope>
    <source>
        <strain evidence="13">CIRM-BRFM 674</strain>
    </source>
</reference>
<dbReference type="PRINTS" id="PR00420">
    <property type="entry name" value="RNGMNOXGNASE"/>
</dbReference>
<sequence length="582" mass="62238">MSLTATSTRASRAGLNILKYTSATCRRRLYVTEATSAALESDVVIVGGGPAGLALASALGSSSYLRKNISITLIEGGDLDKLKAWNPSPGTFSNRVVSLTNTSQAFLRGTNGLASRSSYIGAWSFVDEGRTCGVEEIQVWDGLSDARIEFAAAELGSQVEQSGMSRLTENFNLQRGLLQHLDTIPEVKLLQQTKVVSITNDSEDRGGWPVLHLDNNKTIRTRLLVGADGFNSPVRAFAKIPSFGWAYNTQAIVATMNHPPRGAFEGPNTTAYQRFLSTGPIAFLPLSSTTSSLVWSTKPPLAAALLACDSDVLASMINAAFRLPDVSLRVLHKLILERHESGKPVSPSEIREEIHWREQAHAIDQNSTYASALVKSQAGIPPEDSESVPPLVTEIQPKSAASFPLRFNHAETYIGEGLGARTVLVGDAAHTVHPLAGQGLNLGLADVECLAKCIEDSLLNGGDIGSYTALLPYTQERYLANHTLMSAFDKLHKLYSTDCQPIVWVRSVGLEVLNELDSVKAGIMMTAGAQASRRASSGSSGWTFAGNAVQTLLSTVHTAGLVQGAIGTTFGSALKTLFEKAR</sequence>
<comment type="caution">
    <text evidence="13">The sequence shown here is derived from an EMBL/GenBank/DDBJ whole genome shotgun (WGS) entry which is preliminary data.</text>
</comment>
<dbReference type="EC" id="1.14.15.45" evidence="11"/>
<comment type="subcellular location">
    <subcellularLocation>
        <location evidence="11">Mitochondrion inner membrane</location>
        <topology evidence="11">Peripheral membrane protein</topology>
        <orientation evidence="11">Matrix side</orientation>
    </subcellularLocation>
</comment>
<keyword evidence="14" id="KW-1185">Reference proteome</keyword>
<dbReference type="SUPFAM" id="SSF51905">
    <property type="entry name" value="FAD/NAD(P)-binding domain"/>
    <property type="match status" value="1"/>
</dbReference>
<dbReference type="InterPro" id="IPR036188">
    <property type="entry name" value="FAD/NAD-bd_sf"/>
</dbReference>
<dbReference type="PANTHER" id="PTHR43876">
    <property type="entry name" value="UBIQUINONE BIOSYNTHESIS MONOOXYGENASE COQ6, MITOCHONDRIAL"/>
    <property type="match status" value="1"/>
</dbReference>
<keyword evidence="7 11" id="KW-0560">Oxidoreductase</keyword>
<keyword evidence="3 11" id="KW-0285">Flavoprotein</keyword>
<dbReference type="Gene3D" id="3.50.50.60">
    <property type="entry name" value="FAD/NAD(P)-binding domain"/>
    <property type="match status" value="2"/>
</dbReference>
<dbReference type="AlphaFoldDB" id="A0A9P5Z6T5"/>
<dbReference type="GO" id="GO:0071949">
    <property type="term" value="F:FAD binding"/>
    <property type="evidence" value="ECO:0007669"/>
    <property type="project" value="InterPro"/>
</dbReference>
<evidence type="ECO:0000256" key="7">
    <source>
        <dbReference type="ARBA" id="ARBA00023002"/>
    </source>
</evidence>
<dbReference type="EMBL" id="MU155193">
    <property type="protein sequence ID" value="KAF9480481.1"/>
    <property type="molecule type" value="Genomic_DNA"/>
</dbReference>
<keyword evidence="6 11" id="KW-0274">FAD</keyword>
<name>A0A9P5Z6T5_9AGAR</name>
<keyword evidence="13" id="KW-0830">Ubiquinone</keyword>
<keyword evidence="4 11" id="KW-0831">Ubiquinone biosynthesis</keyword>
<keyword evidence="10 11" id="KW-0472">Membrane</keyword>
<comment type="similarity">
    <text evidence="2 11">Belongs to the UbiH/COQ6 family.</text>
</comment>
<proteinExistence type="inferred from homology"/>
<evidence type="ECO:0000256" key="9">
    <source>
        <dbReference type="ARBA" id="ARBA00023128"/>
    </source>
</evidence>
<feature type="domain" description="FAD-binding" evidence="12">
    <location>
        <begin position="172"/>
        <end position="297"/>
    </location>
</feature>
<dbReference type="InterPro" id="IPR010971">
    <property type="entry name" value="UbiH/COQ6"/>
</dbReference>
<dbReference type="GO" id="GO:0120538">
    <property type="term" value="F:2-methoxy-6-polyprenolphenol 4-hydroxylase activity"/>
    <property type="evidence" value="ECO:0007669"/>
    <property type="project" value="UniProtKB-EC"/>
</dbReference>
<dbReference type="NCBIfam" id="TIGR01988">
    <property type="entry name" value="Ubi-OHases"/>
    <property type="match status" value="1"/>
</dbReference>
<gene>
    <name evidence="11" type="primary">COQ6</name>
    <name evidence="13" type="ORF">BDN70DRAFT_805109</name>
</gene>
<dbReference type="InterPro" id="IPR000689">
    <property type="entry name" value="UbQ_mOase_COQ6"/>
</dbReference>
<evidence type="ECO:0000256" key="1">
    <source>
        <dbReference type="ARBA" id="ARBA00001974"/>
    </source>
</evidence>
<feature type="domain" description="FAD-binding" evidence="12">
    <location>
        <begin position="317"/>
        <end position="477"/>
    </location>
</feature>
<dbReference type="FunFam" id="3.50.50.60:FF:000021">
    <property type="entry name" value="Ubiquinone biosynthesis monooxygenase COQ6"/>
    <property type="match status" value="1"/>
</dbReference>
<dbReference type="Proteomes" id="UP000807469">
    <property type="component" value="Unassembled WGS sequence"/>
</dbReference>
<keyword evidence="8 11" id="KW-0503">Monooxygenase</keyword>
<evidence type="ECO:0000256" key="4">
    <source>
        <dbReference type="ARBA" id="ARBA00022688"/>
    </source>
</evidence>
<evidence type="ECO:0000256" key="6">
    <source>
        <dbReference type="ARBA" id="ARBA00022827"/>
    </source>
</evidence>